<dbReference type="NCBIfam" id="NF035944">
    <property type="entry name" value="PEPxxWA-CTERM"/>
    <property type="match status" value="1"/>
</dbReference>
<dbReference type="Proteomes" id="UP000763641">
    <property type="component" value="Unassembled WGS sequence"/>
</dbReference>
<dbReference type="RefSeq" id="WP_204195590.1">
    <property type="nucleotide sequence ID" value="NZ_JAFEMC010000001.1"/>
</dbReference>
<accession>A0ABS2D493</accession>
<evidence type="ECO:0000313" key="3">
    <source>
        <dbReference type="EMBL" id="MBM6575736.1"/>
    </source>
</evidence>
<dbReference type="NCBIfam" id="TIGR02595">
    <property type="entry name" value="PEP_CTERM"/>
    <property type="match status" value="1"/>
</dbReference>
<reference evidence="3 4" key="1">
    <citation type="submission" date="2020-12" db="EMBL/GenBank/DDBJ databases">
        <title>Sphingomonas sp.</title>
        <authorList>
            <person name="Kim M.K."/>
        </authorList>
    </citation>
    <scope>NUCLEOTIDE SEQUENCE [LARGE SCALE GENOMIC DNA]</scope>
    <source>
        <strain evidence="3 4">BT552</strain>
    </source>
</reference>
<evidence type="ECO:0000256" key="1">
    <source>
        <dbReference type="SAM" id="SignalP"/>
    </source>
</evidence>
<dbReference type="InterPro" id="IPR013424">
    <property type="entry name" value="Ice-binding_C"/>
</dbReference>
<keyword evidence="1" id="KW-0732">Signal</keyword>
<dbReference type="Pfam" id="PF07589">
    <property type="entry name" value="PEP-CTERM"/>
    <property type="match status" value="1"/>
</dbReference>
<feature type="chain" id="PRO_5045917270" evidence="1">
    <location>
        <begin position="23"/>
        <end position="170"/>
    </location>
</feature>
<dbReference type="NCBIfam" id="NF038126">
    <property type="entry name" value="PEP_CTERM_FxDxF"/>
    <property type="match status" value="1"/>
</dbReference>
<feature type="signal peptide" evidence="1">
    <location>
        <begin position="1"/>
        <end position="22"/>
    </location>
</feature>
<proteinExistence type="predicted"/>
<organism evidence="3 4">
    <name type="scientific">Sphingomonas longa</name>
    <dbReference type="NCBI Taxonomy" id="2778730"/>
    <lineage>
        <taxon>Bacteria</taxon>
        <taxon>Pseudomonadati</taxon>
        <taxon>Pseudomonadota</taxon>
        <taxon>Alphaproteobacteria</taxon>
        <taxon>Sphingomonadales</taxon>
        <taxon>Sphingomonadaceae</taxon>
        <taxon>Sphingomonas</taxon>
    </lineage>
</organism>
<keyword evidence="4" id="KW-1185">Reference proteome</keyword>
<evidence type="ECO:0000259" key="2">
    <source>
        <dbReference type="Pfam" id="PF07589"/>
    </source>
</evidence>
<dbReference type="EMBL" id="JAFEMC010000001">
    <property type="protein sequence ID" value="MBM6575736.1"/>
    <property type="molecule type" value="Genomic_DNA"/>
</dbReference>
<evidence type="ECO:0000313" key="4">
    <source>
        <dbReference type="Proteomes" id="UP000763641"/>
    </source>
</evidence>
<protein>
    <submittedName>
        <fullName evidence="3">FxDxF family PEP-CTERM protein</fullName>
    </submittedName>
</protein>
<gene>
    <name evidence="3" type="ORF">ILT43_05080</name>
</gene>
<sequence length="170" mass="17585">MKTTTWLAAVAATSLMATPAFAADFFLTVGPGTSSTDFGNTGTGSGTIFDRYIFTVPDGLANGLIGSIALNAGLDVDLTSVFLDDKAFDVILTDGTELQTLSWTDLTAGEHVITVNGTWGTAGGSYAGTLNFEPTAVPEPASWALMIAGVGIAGGTLRRRRAVRTTVRFA</sequence>
<feature type="domain" description="Ice-binding protein C-terminal" evidence="2">
    <location>
        <begin position="136"/>
        <end position="161"/>
    </location>
</feature>
<name>A0ABS2D493_9SPHN</name>
<comment type="caution">
    <text evidence="3">The sequence shown here is derived from an EMBL/GenBank/DDBJ whole genome shotgun (WGS) entry which is preliminary data.</text>
</comment>